<comment type="caution">
    <text evidence="1">The sequence shown here is derived from an EMBL/GenBank/DDBJ whole genome shotgun (WGS) entry which is preliminary data.</text>
</comment>
<dbReference type="Proteomes" id="UP001152622">
    <property type="component" value="Chromosome 6"/>
</dbReference>
<protein>
    <submittedName>
        <fullName evidence="1">Uncharacterized protein</fullName>
    </submittedName>
</protein>
<accession>A0A9Q1FET9</accession>
<reference evidence="1" key="1">
    <citation type="journal article" date="2023" name="Science">
        <title>Genome structures resolve the early diversification of teleost fishes.</title>
        <authorList>
            <person name="Parey E."/>
            <person name="Louis A."/>
            <person name="Montfort J."/>
            <person name="Bouchez O."/>
            <person name="Roques C."/>
            <person name="Iampietro C."/>
            <person name="Lluch J."/>
            <person name="Castinel A."/>
            <person name="Donnadieu C."/>
            <person name="Desvignes T."/>
            <person name="Floi Bucao C."/>
            <person name="Jouanno E."/>
            <person name="Wen M."/>
            <person name="Mejri S."/>
            <person name="Dirks R."/>
            <person name="Jansen H."/>
            <person name="Henkel C."/>
            <person name="Chen W.J."/>
            <person name="Zahm M."/>
            <person name="Cabau C."/>
            <person name="Klopp C."/>
            <person name="Thompson A.W."/>
            <person name="Robinson-Rechavi M."/>
            <person name="Braasch I."/>
            <person name="Lecointre G."/>
            <person name="Bobe J."/>
            <person name="Postlethwait J.H."/>
            <person name="Berthelot C."/>
            <person name="Roest Crollius H."/>
            <person name="Guiguen Y."/>
        </authorList>
    </citation>
    <scope>NUCLEOTIDE SEQUENCE</scope>
    <source>
        <strain evidence="1">WJC10195</strain>
    </source>
</reference>
<name>A0A9Q1FET9_SYNKA</name>
<dbReference type="AlphaFoldDB" id="A0A9Q1FET9"/>
<proteinExistence type="predicted"/>
<sequence>MDQCHSSDLGPSLDSMSAAKFSENAAQGACQRPLALCLCGLCPSLSGTHPWLRVGIATLGLGGSLPVCSHRIPTSEELIAASMTP</sequence>
<dbReference type="EMBL" id="JAINUF010000006">
    <property type="protein sequence ID" value="KAJ8356914.1"/>
    <property type="molecule type" value="Genomic_DNA"/>
</dbReference>
<evidence type="ECO:0000313" key="2">
    <source>
        <dbReference type="Proteomes" id="UP001152622"/>
    </source>
</evidence>
<gene>
    <name evidence="1" type="ORF">SKAU_G00197080</name>
</gene>
<keyword evidence="2" id="KW-1185">Reference proteome</keyword>
<evidence type="ECO:0000313" key="1">
    <source>
        <dbReference type="EMBL" id="KAJ8356914.1"/>
    </source>
</evidence>
<organism evidence="1 2">
    <name type="scientific">Synaphobranchus kaupii</name>
    <name type="common">Kaup's arrowtooth eel</name>
    <dbReference type="NCBI Taxonomy" id="118154"/>
    <lineage>
        <taxon>Eukaryota</taxon>
        <taxon>Metazoa</taxon>
        <taxon>Chordata</taxon>
        <taxon>Craniata</taxon>
        <taxon>Vertebrata</taxon>
        <taxon>Euteleostomi</taxon>
        <taxon>Actinopterygii</taxon>
        <taxon>Neopterygii</taxon>
        <taxon>Teleostei</taxon>
        <taxon>Anguilliformes</taxon>
        <taxon>Synaphobranchidae</taxon>
        <taxon>Synaphobranchus</taxon>
    </lineage>
</organism>